<dbReference type="EMBL" id="GL945017">
    <property type="protein sequence ID" value="EGN57687.1"/>
    <property type="molecule type" value="Genomic_DNA"/>
</dbReference>
<protein>
    <submittedName>
        <fullName evidence="2">Glycosyl transferase family 2</fullName>
    </submittedName>
</protein>
<evidence type="ECO:0000259" key="1">
    <source>
        <dbReference type="Pfam" id="PF00535"/>
    </source>
</evidence>
<keyword evidence="2" id="KW-0808">Transferase</keyword>
<dbReference type="RefSeq" id="WP_007575423.1">
    <property type="nucleotide sequence ID" value="NZ_BPTS01000002.1"/>
</dbReference>
<sequence length="274" mass="31635">MKADILICTIDSGIQNVTSVLLPENKNIRYIVSWQRSDSKEYIIPSSLNRPDVKVIQLCGRGLSKNRNNAIRYSTNDICIIADDDLRYDLDKVTELLNYYEQHPEVDLICYQGIWGKQYPDKAFNLRKKPKKYSISSAEISFRRKKIQGSIKYNELMGLGSEFSGAGEDDLFILDCLYNNLNCLYLPIKVFSHDHLSTGVRNGGSPRVVFARGVLERIYHPYLFIFYYIWFARSIKINHNVGFVPTLISLWKGGSFAKKNNMLKYSIDKLFDKN</sequence>
<proteinExistence type="predicted"/>
<evidence type="ECO:0000313" key="2">
    <source>
        <dbReference type="EMBL" id="EGN57687.1"/>
    </source>
</evidence>
<dbReference type="InterPro" id="IPR001173">
    <property type="entry name" value="Glyco_trans_2-like"/>
</dbReference>
<dbReference type="HOGENOM" id="CLU_025996_19_8_10"/>
<dbReference type="OrthoDB" id="9778406at2"/>
<name>F8N8U2_9BACT</name>
<accession>F8N8U2</accession>
<dbReference type="eggNOG" id="COG1216">
    <property type="taxonomic scope" value="Bacteria"/>
</dbReference>
<reference evidence="3" key="1">
    <citation type="journal article" date="2011" name="Stand. Genomic Sci.">
        <title>Non-contiguous finished genome sequence of the opportunistic oral pathogen Prevotella multisaccharivorax type strain (PPPA20).</title>
        <authorList>
            <person name="Pati A."/>
            <person name="Gronow S."/>
            <person name="Lu M."/>
            <person name="Lapidus A."/>
            <person name="Nolan M."/>
            <person name="Lucas S."/>
            <person name="Hammon N."/>
            <person name="Deshpande S."/>
            <person name="Cheng J.F."/>
            <person name="Tapia R."/>
            <person name="Han C."/>
            <person name="Goodwin L."/>
            <person name="Pitluck S."/>
            <person name="Liolios K."/>
            <person name="Pagani I."/>
            <person name="Mavromatis K."/>
            <person name="Mikhailova N."/>
            <person name="Huntemann M."/>
            <person name="Chen A."/>
            <person name="Palaniappan K."/>
            <person name="Land M."/>
            <person name="Hauser L."/>
            <person name="Detter J.C."/>
            <person name="Brambilla E.M."/>
            <person name="Rohde M."/>
            <person name="Goker M."/>
            <person name="Woyke T."/>
            <person name="Bristow J."/>
            <person name="Eisen J.A."/>
            <person name="Markowitz V."/>
            <person name="Hugenholtz P."/>
            <person name="Kyrpides N.C."/>
            <person name="Klenk H.P."/>
            <person name="Ivanova N."/>
        </authorList>
    </citation>
    <scope>NUCLEOTIDE SEQUENCE [LARGE SCALE GENOMIC DNA]</scope>
    <source>
        <strain evidence="3">DSM 17128</strain>
    </source>
</reference>
<evidence type="ECO:0000313" key="3">
    <source>
        <dbReference type="Proteomes" id="UP000002772"/>
    </source>
</evidence>
<dbReference type="Pfam" id="PF00535">
    <property type="entry name" value="Glycos_transf_2"/>
    <property type="match status" value="1"/>
</dbReference>
<dbReference type="GO" id="GO:0016740">
    <property type="term" value="F:transferase activity"/>
    <property type="evidence" value="ECO:0007669"/>
    <property type="project" value="UniProtKB-KW"/>
</dbReference>
<keyword evidence="3" id="KW-1185">Reference proteome</keyword>
<dbReference type="Gene3D" id="3.90.550.10">
    <property type="entry name" value="Spore Coat Polysaccharide Biosynthesis Protein SpsA, Chain A"/>
    <property type="match status" value="1"/>
</dbReference>
<dbReference type="AlphaFoldDB" id="F8N8U2"/>
<dbReference type="Proteomes" id="UP000002772">
    <property type="component" value="Unassembled WGS sequence"/>
</dbReference>
<dbReference type="InterPro" id="IPR029044">
    <property type="entry name" value="Nucleotide-diphossugar_trans"/>
</dbReference>
<dbReference type="STRING" id="688246.Premu_2302"/>
<gene>
    <name evidence="2" type="ORF">Premu_2302</name>
</gene>
<dbReference type="CDD" id="cd00761">
    <property type="entry name" value="Glyco_tranf_GTA_type"/>
    <property type="match status" value="1"/>
</dbReference>
<dbReference type="SUPFAM" id="SSF53448">
    <property type="entry name" value="Nucleotide-diphospho-sugar transferases"/>
    <property type="match status" value="1"/>
</dbReference>
<organism evidence="2 3">
    <name type="scientific">Hallella multisaccharivorax DSM 17128</name>
    <dbReference type="NCBI Taxonomy" id="688246"/>
    <lineage>
        <taxon>Bacteria</taxon>
        <taxon>Pseudomonadati</taxon>
        <taxon>Bacteroidota</taxon>
        <taxon>Bacteroidia</taxon>
        <taxon>Bacteroidales</taxon>
        <taxon>Prevotellaceae</taxon>
        <taxon>Hallella</taxon>
    </lineage>
</organism>
<feature type="domain" description="Glycosyltransferase 2-like" evidence="1">
    <location>
        <begin position="19"/>
        <end position="111"/>
    </location>
</feature>